<evidence type="ECO:0000256" key="3">
    <source>
        <dbReference type="ARBA" id="ARBA00022729"/>
    </source>
</evidence>
<dbReference type="SUPFAM" id="SSF53822">
    <property type="entry name" value="Periplasmic binding protein-like I"/>
    <property type="match status" value="1"/>
</dbReference>
<evidence type="ECO:0000259" key="6">
    <source>
        <dbReference type="Pfam" id="PF13407"/>
    </source>
</evidence>
<dbReference type="STRING" id="162209.IJ22_51250"/>
<dbReference type="OrthoDB" id="7041874at2"/>
<feature type="compositionally biased region" description="Basic and acidic residues" evidence="4">
    <location>
        <begin position="44"/>
        <end position="53"/>
    </location>
</feature>
<dbReference type="PROSITE" id="PS51257">
    <property type="entry name" value="PROKAR_LIPOPROTEIN"/>
    <property type="match status" value="1"/>
</dbReference>
<evidence type="ECO:0000313" key="8">
    <source>
        <dbReference type="Proteomes" id="UP000061660"/>
    </source>
</evidence>
<evidence type="ECO:0000256" key="5">
    <source>
        <dbReference type="SAM" id="SignalP"/>
    </source>
</evidence>
<dbReference type="Pfam" id="PF13407">
    <property type="entry name" value="Peripla_BP_4"/>
    <property type="match status" value="1"/>
</dbReference>
<comment type="subcellular location">
    <subcellularLocation>
        <location evidence="1">Cell envelope</location>
    </subcellularLocation>
</comment>
<feature type="domain" description="Periplasmic binding protein" evidence="6">
    <location>
        <begin position="84"/>
        <end position="340"/>
    </location>
</feature>
<feature type="signal peptide" evidence="5">
    <location>
        <begin position="1"/>
        <end position="21"/>
    </location>
</feature>
<name>A0A0U2UH53_9BACL</name>
<accession>A0A0U2UH53</accession>
<dbReference type="PANTHER" id="PTHR46847">
    <property type="entry name" value="D-ALLOSE-BINDING PERIPLASMIC PROTEIN-RELATED"/>
    <property type="match status" value="1"/>
</dbReference>
<protein>
    <submittedName>
        <fullName evidence="7">Periplasmic binding protein</fullName>
    </submittedName>
</protein>
<dbReference type="Gene3D" id="3.40.50.2300">
    <property type="match status" value="2"/>
</dbReference>
<comment type="similarity">
    <text evidence="2">Belongs to the bacterial solute-binding protein 2 family.</text>
</comment>
<gene>
    <name evidence="7" type="ORF">IJ22_51250</name>
</gene>
<dbReference type="Proteomes" id="UP000061660">
    <property type="component" value="Chromosome"/>
</dbReference>
<dbReference type="CDD" id="cd06305">
    <property type="entry name" value="PBP1_methylthioribose_binding-like"/>
    <property type="match status" value="1"/>
</dbReference>
<feature type="compositionally biased region" description="Polar residues" evidence="4">
    <location>
        <begin position="30"/>
        <end position="43"/>
    </location>
</feature>
<evidence type="ECO:0000256" key="1">
    <source>
        <dbReference type="ARBA" id="ARBA00004196"/>
    </source>
</evidence>
<dbReference type="RefSeq" id="WP_062410746.1">
    <property type="nucleotide sequence ID" value="NZ_CP013652.1"/>
</dbReference>
<evidence type="ECO:0000256" key="2">
    <source>
        <dbReference type="ARBA" id="ARBA00007639"/>
    </source>
</evidence>
<feature type="region of interest" description="Disordered" evidence="4">
    <location>
        <begin position="30"/>
        <end position="55"/>
    </location>
</feature>
<dbReference type="EMBL" id="CP013652">
    <property type="protein sequence ID" value="ALS25384.1"/>
    <property type="molecule type" value="Genomic_DNA"/>
</dbReference>
<keyword evidence="8" id="KW-1185">Reference proteome</keyword>
<dbReference type="GO" id="GO:0030313">
    <property type="term" value="C:cell envelope"/>
    <property type="evidence" value="ECO:0007669"/>
    <property type="project" value="UniProtKB-SubCell"/>
</dbReference>
<reference evidence="8" key="1">
    <citation type="submission" date="2015-12" db="EMBL/GenBank/DDBJ databases">
        <title>Complete genome sequences of two moderately thermophilic Paenibacillus species.</title>
        <authorList>
            <person name="Butler R.III."/>
            <person name="Wang J."/>
            <person name="Stark B.C."/>
            <person name="Pombert J.-F."/>
        </authorList>
    </citation>
    <scope>NUCLEOTIDE SEQUENCE [LARGE SCALE GENOMIC DNA]</scope>
    <source>
        <strain evidence="8">32O-Y</strain>
    </source>
</reference>
<dbReference type="KEGG" id="pnp:IJ22_51250"/>
<feature type="chain" id="PRO_5038682653" evidence="5">
    <location>
        <begin position="22"/>
        <end position="368"/>
    </location>
</feature>
<dbReference type="AlphaFoldDB" id="A0A0U2UH53"/>
<keyword evidence="3 5" id="KW-0732">Signal</keyword>
<sequence precursor="true">MKNKKTLVIFSLIFLILFGSACTVNDSTVGNATSDPSNPTEQDQAAHSDDSQKPADAIQIKDSGLKGVVDGLPVPSLEGKTIGISVIGTQDNNDRQAFQGQIDRVKELGGTPIAVDGERNDQKTIADIENLITQKPDAIIKYLGDTKVFTNVLKKVKDAKIPLFTIDHPSEYSNTNHMSDNYYMGEALARQLFEDIGGEGKVAVFNGFYGVQACRIRYDLLKYVAQDYPKVQFIEPELQDVIPGTIEDARKKIQDLLLKYPQKGDLRAVWACWDIPGIGAAQAIDAAGRKDIKVYGADGEPAALDLVADPSSSFTAIAAQEPYKVGQAAVDTAARFLAGQAVPKTVYLDAFIVTKENVAEARKKLEPK</sequence>
<dbReference type="InterPro" id="IPR025997">
    <property type="entry name" value="SBP_2_dom"/>
</dbReference>
<evidence type="ECO:0000313" key="7">
    <source>
        <dbReference type="EMBL" id="ALS25384.1"/>
    </source>
</evidence>
<dbReference type="PANTHER" id="PTHR46847:SF1">
    <property type="entry name" value="D-ALLOSE-BINDING PERIPLASMIC PROTEIN-RELATED"/>
    <property type="match status" value="1"/>
</dbReference>
<organism evidence="7 8">
    <name type="scientific">Paenibacillus naphthalenovorans</name>
    <dbReference type="NCBI Taxonomy" id="162209"/>
    <lineage>
        <taxon>Bacteria</taxon>
        <taxon>Bacillati</taxon>
        <taxon>Bacillota</taxon>
        <taxon>Bacilli</taxon>
        <taxon>Bacillales</taxon>
        <taxon>Paenibacillaceae</taxon>
        <taxon>Paenibacillus</taxon>
    </lineage>
</organism>
<dbReference type="InterPro" id="IPR028082">
    <property type="entry name" value="Peripla_BP_I"/>
</dbReference>
<proteinExistence type="inferred from homology"/>
<dbReference type="PATRIC" id="fig|162209.4.peg.5419"/>
<evidence type="ECO:0000256" key="4">
    <source>
        <dbReference type="SAM" id="MobiDB-lite"/>
    </source>
</evidence>
<dbReference type="GO" id="GO:0030246">
    <property type="term" value="F:carbohydrate binding"/>
    <property type="evidence" value="ECO:0007669"/>
    <property type="project" value="UniProtKB-ARBA"/>
</dbReference>
<reference evidence="7 8" key="2">
    <citation type="journal article" date="2016" name="Genome Announc.">
        <title>Complete Genome Sequences of Two Interactive Moderate Thermophiles, Paenibacillus napthalenovorans 32O-Y and Paenibacillus sp. 32O-W.</title>
        <authorList>
            <person name="Butler R.R.III."/>
            <person name="Wang J."/>
            <person name="Stark B.C."/>
            <person name="Pombert J.F."/>
        </authorList>
    </citation>
    <scope>NUCLEOTIDE SEQUENCE [LARGE SCALE GENOMIC DNA]</scope>
    <source>
        <strain evidence="7 8">32O-Y</strain>
    </source>
</reference>